<organism evidence="2 3">
    <name type="scientific">Halomonas halophila</name>
    <dbReference type="NCBI Taxonomy" id="29573"/>
    <lineage>
        <taxon>Bacteria</taxon>
        <taxon>Pseudomonadati</taxon>
        <taxon>Pseudomonadota</taxon>
        <taxon>Gammaproteobacteria</taxon>
        <taxon>Oceanospirillales</taxon>
        <taxon>Halomonadaceae</taxon>
        <taxon>Halomonas</taxon>
    </lineage>
</organism>
<proteinExistence type="predicted"/>
<accession>A0ABQ0U702</accession>
<gene>
    <name evidence="2" type="ORF">HHA04nite_27910</name>
</gene>
<keyword evidence="2" id="KW-0255">Endonuclease</keyword>
<protein>
    <submittedName>
        <fullName evidence="2">Bacteriophage terminase endonuclease subunit</fullName>
    </submittedName>
</protein>
<keyword evidence="2" id="KW-0378">Hydrolase</keyword>
<evidence type="ECO:0000313" key="3">
    <source>
        <dbReference type="Proteomes" id="UP000321121"/>
    </source>
</evidence>
<sequence>MHSPARKHYQRVTAAKAAGTAEPGRPQTGEQYELHAAALWEARRTLKGIKSTEQKIAKKRELLPEFESYVAGVLEAGSGAQDDVVMTVMIWRLDVGDLAGALAIAEYALRHGLDAPDRFERDTASILAEQLAEEAIKQLEAPVQDTDDARTAAANQAAELAMHLSRAEALTRDADMHDPVRAKLHKALGYAQRARGGHAAEALEHLRRALELNDRVGVKKDIEKLERELKQQNAGTQGSPQNGA</sequence>
<dbReference type="InterPro" id="IPR010270">
    <property type="entry name" value="Phage_P2_GpM"/>
</dbReference>
<comment type="caution">
    <text evidence="2">The sequence shown here is derived from an EMBL/GenBank/DDBJ whole genome shotgun (WGS) entry which is preliminary data.</text>
</comment>
<feature type="compositionally biased region" description="Basic residues" evidence="1">
    <location>
        <begin position="1"/>
        <end position="10"/>
    </location>
</feature>
<dbReference type="GO" id="GO:0004519">
    <property type="term" value="F:endonuclease activity"/>
    <property type="evidence" value="ECO:0007669"/>
    <property type="project" value="UniProtKB-KW"/>
</dbReference>
<dbReference type="EMBL" id="BJUS01000039">
    <property type="protein sequence ID" value="GEK74247.1"/>
    <property type="molecule type" value="Genomic_DNA"/>
</dbReference>
<dbReference type="Proteomes" id="UP000321121">
    <property type="component" value="Unassembled WGS sequence"/>
</dbReference>
<feature type="region of interest" description="Disordered" evidence="1">
    <location>
        <begin position="1"/>
        <end position="28"/>
    </location>
</feature>
<dbReference type="Pfam" id="PF05944">
    <property type="entry name" value="Phage_term_smal"/>
    <property type="match status" value="1"/>
</dbReference>
<keyword evidence="3" id="KW-1185">Reference proteome</keyword>
<evidence type="ECO:0000313" key="2">
    <source>
        <dbReference type="EMBL" id="GEK74247.1"/>
    </source>
</evidence>
<evidence type="ECO:0000256" key="1">
    <source>
        <dbReference type="SAM" id="MobiDB-lite"/>
    </source>
</evidence>
<reference evidence="2 3" key="1">
    <citation type="submission" date="2019-07" db="EMBL/GenBank/DDBJ databases">
        <title>Whole genome shotgun sequence of Halomonas halophila NBRC 102604.</title>
        <authorList>
            <person name="Hosoyama A."/>
            <person name="Uohara A."/>
            <person name="Ohji S."/>
            <person name="Ichikawa N."/>
        </authorList>
    </citation>
    <scope>NUCLEOTIDE SEQUENCE [LARGE SCALE GENOMIC DNA]</scope>
    <source>
        <strain evidence="2 3">NBRC 102604</strain>
    </source>
</reference>
<dbReference type="RefSeq" id="WP_146909927.1">
    <property type="nucleotide sequence ID" value="NZ_BJUS01000039.1"/>
</dbReference>
<name>A0ABQ0U702_9GAMM</name>
<keyword evidence="2" id="KW-0540">Nuclease</keyword>